<evidence type="ECO:0000313" key="1">
    <source>
        <dbReference type="EMBL" id="JAE01494.1"/>
    </source>
</evidence>
<proteinExistence type="predicted"/>
<protein>
    <submittedName>
        <fullName evidence="1">Uncharacterized protein</fullName>
    </submittedName>
</protein>
<reference evidence="1" key="2">
    <citation type="journal article" date="2015" name="Data Brief">
        <title>Shoot transcriptome of the giant reed, Arundo donax.</title>
        <authorList>
            <person name="Barrero R.A."/>
            <person name="Guerrero F.D."/>
            <person name="Moolhuijzen P."/>
            <person name="Goolsby J.A."/>
            <person name="Tidwell J."/>
            <person name="Bellgard S.E."/>
            <person name="Bellgard M.I."/>
        </authorList>
    </citation>
    <scope>NUCLEOTIDE SEQUENCE</scope>
    <source>
        <tissue evidence="1">Shoot tissue taken approximately 20 cm above the soil surface</tissue>
    </source>
</reference>
<dbReference type="AlphaFoldDB" id="A0A0A9ER60"/>
<organism evidence="1">
    <name type="scientific">Arundo donax</name>
    <name type="common">Giant reed</name>
    <name type="synonym">Donax arundinaceus</name>
    <dbReference type="NCBI Taxonomy" id="35708"/>
    <lineage>
        <taxon>Eukaryota</taxon>
        <taxon>Viridiplantae</taxon>
        <taxon>Streptophyta</taxon>
        <taxon>Embryophyta</taxon>
        <taxon>Tracheophyta</taxon>
        <taxon>Spermatophyta</taxon>
        <taxon>Magnoliopsida</taxon>
        <taxon>Liliopsida</taxon>
        <taxon>Poales</taxon>
        <taxon>Poaceae</taxon>
        <taxon>PACMAD clade</taxon>
        <taxon>Arundinoideae</taxon>
        <taxon>Arundineae</taxon>
        <taxon>Arundo</taxon>
    </lineage>
</organism>
<name>A0A0A9ER60_ARUDO</name>
<reference evidence="1" key="1">
    <citation type="submission" date="2014-09" db="EMBL/GenBank/DDBJ databases">
        <authorList>
            <person name="Magalhaes I.L.F."/>
            <person name="Oliveira U."/>
            <person name="Santos F.R."/>
            <person name="Vidigal T.H.D.A."/>
            <person name="Brescovit A.D."/>
            <person name="Santos A.J."/>
        </authorList>
    </citation>
    <scope>NUCLEOTIDE SEQUENCE</scope>
    <source>
        <tissue evidence="1">Shoot tissue taken approximately 20 cm above the soil surface</tissue>
    </source>
</reference>
<accession>A0A0A9ER60</accession>
<dbReference type="EMBL" id="GBRH01196402">
    <property type="protein sequence ID" value="JAE01494.1"/>
    <property type="molecule type" value="Transcribed_RNA"/>
</dbReference>
<sequence>MVRGTDLKVACMMNRSSNVQKDLLCSYRFKQCENRFVMFL</sequence>